<name>A0ABT9STS4_9GAMM</name>
<accession>A0ABT9STS4</accession>
<dbReference type="EMBL" id="JAUSSK010000001">
    <property type="protein sequence ID" value="MDQ0008398.1"/>
    <property type="molecule type" value="Genomic_DNA"/>
</dbReference>
<dbReference type="Proteomes" id="UP001237737">
    <property type="component" value="Unassembled WGS sequence"/>
</dbReference>
<protein>
    <submittedName>
        <fullName evidence="1">Uncharacterized protein</fullName>
    </submittedName>
</protein>
<reference evidence="1 2" key="1">
    <citation type="submission" date="2023-07" db="EMBL/GenBank/DDBJ databases">
        <title>Sorghum-associated microbial communities from plants grown in Nebraska, USA.</title>
        <authorList>
            <person name="Schachtman D."/>
        </authorList>
    </citation>
    <scope>NUCLEOTIDE SEQUENCE [LARGE SCALE GENOMIC DNA]</scope>
    <source>
        <strain evidence="1 2">CC60</strain>
    </source>
</reference>
<evidence type="ECO:0000313" key="1">
    <source>
        <dbReference type="EMBL" id="MDQ0008398.1"/>
    </source>
</evidence>
<sequence>MKAMANFVGYRIEGLLMVRGSSLGSLEPSWCKV</sequence>
<organism evidence="1 2">
    <name type="scientific">Luteibacter jiangsuensis</name>
    <dbReference type="NCBI Taxonomy" id="637577"/>
    <lineage>
        <taxon>Bacteria</taxon>
        <taxon>Pseudomonadati</taxon>
        <taxon>Pseudomonadota</taxon>
        <taxon>Gammaproteobacteria</taxon>
        <taxon>Lysobacterales</taxon>
        <taxon>Rhodanobacteraceae</taxon>
        <taxon>Luteibacter</taxon>
    </lineage>
</organism>
<gene>
    <name evidence="1" type="ORF">J2T07_000557</name>
</gene>
<evidence type="ECO:0000313" key="2">
    <source>
        <dbReference type="Proteomes" id="UP001237737"/>
    </source>
</evidence>
<keyword evidence="2" id="KW-1185">Reference proteome</keyword>
<proteinExistence type="predicted"/>
<comment type="caution">
    <text evidence="1">The sequence shown here is derived from an EMBL/GenBank/DDBJ whole genome shotgun (WGS) entry which is preliminary data.</text>
</comment>